<feature type="domain" description="Bacterial Ig-like" evidence="2">
    <location>
        <begin position="36"/>
        <end position="122"/>
    </location>
</feature>
<dbReference type="InterPro" id="IPR013783">
    <property type="entry name" value="Ig-like_fold"/>
</dbReference>
<dbReference type="Pfam" id="PF16640">
    <property type="entry name" value="Big_3_5"/>
    <property type="match status" value="1"/>
</dbReference>
<sequence length="222" mass="23030">MHRSLVAIASTVLLAAGAVPGAPASATAPPTSTTLVLSTTTSAYGQSVTATATVSAKPGPPQGDVVFSVDASTVKANLGAGGSATVILPDVLVGQHAVVATFVPQIPAEQEGSTSPAQTWVVSQARTQLQVRVIGKGARIPTSVQVKAAGDFGTRPTGRVRVVIRHLGTGETRRVTQLDASAVALTGLGRLRKGNYRLRVTYVGDSQHLRERRSGTFYVRRR</sequence>
<keyword evidence="1" id="KW-0732">Signal</keyword>
<comment type="caution">
    <text evidence="3">The sequence shown here is derived from an EMBL/GenBank/DDBJ whole genome shotgun (WGS) entry which is preliminary data.</text>
</comment>
<accession>A0ABW2N418</accession>
<evidence type="ECO:0000256" key="1">
    <source>
        <dbReference type="SAM" id="SignalP"/>
    </source>
</evidence>
<feature type="signal peptide" evidence="1">
    <location>
        <begin position="1"/>
        <end position="24"/>
    </location>
</feature>
<dbReference type="InterPro" id="IPR032109">
    <property type="entry name" value="Big_3_5"/>
</dbReference>
<gene>
    <name evidence="3" type="ORF">ACFQO6_10085</name>
</gene>
<evidence type="ECO:0000259" key="2">
    <source>
        <dbReference type="Pfam" id="PF16640"/>
    </source>
</evidence>
<proteinExistence type="predicted"/>
<dbReference type="Gene3D" id="2.60.40.10">
    <property type="entry name" value="Immunoglobulins"/>
    <property type="match status" value="1"/>
</dbReference>
<dbReference type="Proteomes" id="UP001596524">
    <property type="component" value="Unassembled WGS sequence"/>
</dbReference>
<feature type="chain" id="PRO_5047029706" evidence="1">
    <location>
        <begin position="25"/>
        <end position="222"/>
    </location>
</feature>
<evidence type="ECO:0000313" key="4">
    <source>
        <dbReference type="Proteomes" id="UP001596524"/>
    </source>
</evidence>
<reference evidence="4" key="1">
    <citation type="journal article" date="2019" name="Int. J. Syst. Evol. Microbiol.">
        <title>The Global Catalogue of Microorganisms (GCM) 10K type strain sequencing project: providing services to taxonomists for standard genome sequencing and annotation.</title>
        <authorList>
            <consortium name="The Broad Institute Genomics Platform"/>
            <consortium name="The Broad Institute Genome Sequencing Center for Infectious Disease"/>
            <person name="Wu L."/>
            <person name="Ma J."/>
        </authorList>
    </citation>
    <scope>NUCLEOTIDE SEQUENCE [LARGE SCALE GENOMIC DNA]</scope>
    <source>
        <strain evidence="4">FCH27</strain>
    </source>
</reference>
<dbReference type="EMBL" id="JBHTCH010000012">
    <property type="protein sequence ID" value="MFC7360619.1"/>
    <property type="molecule type" value="Genomic_DNA"/>
</dbReference>
<protein>
    <submittedName>
        <fullName evidence="3">Ig-like domain-containing protein</fullName>
    </submittedName>
</protein>
<organism evidence="3 4">
    <name type="scientific">Nocardioides astragali</name>
    <dbReference type="NCBI Taxonomy" id="1776736"/>
    <lineage>
        <taxon>Bacteria</taxon>
        <taxon>Bacillati</taxon>
        <taxon>Actinomycetota</taxon>
        <taxon>Actinomycetes</taxon>
        <taxon>Propionibacteriales</taxon>
        <taxon>Nocardioidaceae</taxon>
        <taxon>Nocardioides</taxon>
    </lineage>
</organism>
<name>A0ABW2N418_9ACTN</name>
<evidence type="ECO:0000313" key="3">
    <source>
        <dbReference type="EMBL" id="MFC7360619.1"/>
    </source>
</evidence>
<dbReference type="RefSeq" id="WP_255891875.1">
    <property type="nucleotide sequence ID" value="NZ_JAFMZM010000005.1"/>
</dbReference>
<keyword evidence="4" id="KW-1185">Reference proteome</keyword>